<dbReference type="PANTHER" id="PTHR47338">
    <property type="entry name" value="ZN(II)2CYS6 TRANSCRIPTION FACTOR (EUROFUNG)-RELATED"/>
    <property type="match status" value="1"/>
</dbReference>
<evidence type="ECO:0000313" key="7">
    <source>
        <dbReference type="EMBL" id="CAH0054516.1"/>
    </source>
</evidence>
<keyword evidence="4" id="KW-0804">Transcription</keyword>
<keyword evidence="8" id="KW-1185">Reference proteome</keyword>
<proteinExistence type="predicted"/>
<comment type="subcellular location">
    <subcellularLocation>
        <location evidence="1">Nucleus</location>
    </subcellularLocation>
</comment>
<evidence type="ECO:0000313" key="8">
    <source>
        <dbReference type="Proteomes" id="UP000775872"/>
    </source>
</evidence>
<dbReference type="GO" id="GO:0003677">
    <property type="term" value="F:DNA binding"/>
    <property type="evidence" value="ECO:0007669"/>
    <property type="project" value="InterPro"/>
</dbReference>
<evidence type="ECO:0000256" key="1">
    <source>
        <dbReference type="ARBA" id="ARBA00004123"/>
    </source>
</evidence>
<dbReference type="EMBL" id="CABFOC020000050">
    <property type="protein sequence ID" value="CAH0054516.1"/>
    <property type="molecule type" value="Genomic_DNA"/>
</dbReference>
<comment type="caution">
    <text evidence="7">The sequence shown here is derived from an EMBL/GenBank/DDBJ whole genome shotgun (WGS) entry which is preliminary data.</text>
</comment>
<reference evidence="7 8" key="2">
    <citation type="submission" date="2021-10" db="EMBL/GenBank/DDBJ databases">
        <authorList>
            <person name="Piombo E."/>
        </authorList>
    </citation>
    <scope>NUCLEOTIDE SEQUENCE [LARGE SCALE GENOMIC DNA]</scope>
</reference>
<reference evidence="8" key="1">
    <citation type="submission" date="2019-06" db="EMBL/GenBank/DDBJ databases">
        <authorList>
            <person name="Broberg M."/>
        </authorList>
    </citation>
    <scope>NUCLEOTIDE SEQUENCE [LARGE SCALE GENOMIC DNA]</scope>
</reference>
<evidence type="ECO:0000256" key="3">
    <source>
        <dbReference type="ARBA" id="ARBA00023015"/>
    </source>
</evidence>
<feature type="domain" description="Xylanolytic transcriptional activator regulatory" evidence="6">
    <location>
        <begin position="10"/>
        <end position="134"/>
    </location>
</feature>
<organism evidence="7 8">
    <name type="scientific">Clonostachys solani</name>
    <dbReference type="NCBI Taxonomy" id="160281"/>
    <lineage>
        <taxon>Eukaryota</taxon>
        <taxon>Fungi</taxon>
        <taxon>Dikarya</taxon>
        <taxon>Ascomycota</taxon>
        <taxon>Pezizomycotina</taxon>
        <taxon>Sordariomycetes</taxon>
        <taxon>Hypocreomycetidae</taxon>
        <taxon>Hypocreales</taxon>
        <taxon>Bionectriaceae</taxon>
        <taxon>Clonostachys</taxon>
    </lineage>
</organism>
<accession>A0A9P0EK95</accession>
<keyword evidence="5" id="KW-0539">Nucleus</keyword>
<keyword evidence="3" id="KW-0805">Transcription regulation</keyword>
<dbReference type="GO" id="GO:0005634">
    <property type="term" value="C:nucleus"/>
    <property type="evidence" value="ECO:0007669"/>
    <property type="project" value="UniProtKB-SubCell"/>
</dbReference>
<evidence type="ECO:0000256" key="4">
    <source>
        <dbReference type="ARBA" id="ARBA00023163"/>
    </source>
</evidence>
<dbReference type="OrthoDB" id="5139995at2759"/>
<gene>
    <name evidence="7" type="ORF">CSOL1703_00016581</name>
</gene>
<evidence type="ECO:0000256" key="5">
    <source>
        <dbReference type="ARBA" id="ARBA00023242"/>
    </source>
</evidence>
<dbReference type="AlphaFoldDB" id="A0A9P0EK95"/>
<evidence type="ECO:0000259" key="6">
    <source>
        <dbReference type="Pfam" id="PF04082"/>
    </source>
</evidence>
<dbReference type="Proteomes" id="UP000775872">
    <property type="component" value="Unassembled WGS sequence"/>
</dbReference>
<dbReference type="GO" id="GO:0006351">
    <property type="term" value="P:DNA-templated transcription"/>
    <property type="evidence" value="ECO:0007669"/>
    <property type="project" value="InterPro"/>
</dbReference>
<dbReference type="GO" id="GO:0000981">
    <property type="term" value="F:DNA-binding transcription factor activity, RNA polymerase II-specific"/>
    <property type="evidence" value="ECO:0007669"/>
    <property type="project" value="InterPro"/>
</dbReference>
<dbReference type="InterPro" id="IPR007219">
    <property type="entry name" value="XnlR_reg_dom"/>
</dbReference>
<dbReference type="Pfam" id="PF04082">
    <property type="entry name" value="Fungal_trans"/>
    <property type="match status" value="1"/>
</dbReference>
<evidence type="ECO:0000256" key="2">
    <source>
        <dbReference type="ARBA" id="ARBA00022723"/>
    </source>
</evidence>
<dbReference type="InterPro" id="IPR050815">
    <property type="entry name" value="TF_fung"/>
</dbReference>
<dbReference type="PANTHER" id="PTHR47338:SF5">
    <property type="entry name" value="ZN(II)2CYS6 TRANSCRIPTION FACTOR (EUROFUNG)"/>
    <property type="match status" value="1"/>
</dbReference>
<protein>
    <recommendedName>
        <fullName evidence="6">Xylanolytic transcriptional activator regulatory domain-containing protein</fullName>
    </recommendedName>
</protein>
<keyword evidence="2" id="KW-0479">Metal-binding</keyword>
<dbReference type="CDD" id="cd12148">
    <property type="entry name" value="fungal_TF_MHR"/>
    <property type="match status" value="1"/>
</dbReference>
<dbReference type="GO" id="GO:0008270">
    <property type="term" value="F:zinc ion binding"/>
    <property type="evidence" value="ECO:0007669"/>
    <property type="project" value="InterPro"/>
</dbReference>
<sequence length="438" mass="49682">MDWGRSATPLSPTVSESKRRTFWCCFCLERLLANGRDRIVTFSPDDITTQFPQSDENFIYGHQVQTCTLNCPDWSTEAHNHVEKETIMGYTIRIVHILSQIISWNGRGGRHVDTSFPWLTGTAFNKLDEDLKRWVSIIPAFLKYSPQNASAMIALGKGKPWSMMWMVYFQARAYLHREYLPFTPQEEYDPFKGPIDGPALSVPAPKDFWHNSAAAMIESANAISNLYQIMKKRGLSASAYPIPGLGLLTAASVHVVYSIFSWDTMCNIISPEESRSYLKQDMDAFNDIGQRWCLAIHWMRQISLFYKLNLLTKQSWANNNDNDISSMNVKEIKDGIMNFVRQISLKDRQTRDVNLKPTFDFDGWMSAMQSSVSQEQGMELGDLEIAETGSLSTVYVDDLQVDLLNNASGMFYLDGLAEMGLSGDVESLVEEWGQSGLE</sequence>
<name>A0A9P0EK95_9HYPO</name>